<organism evidence="2 3">
    <name type="scientific">Undibacterium terreum</name>
    <dbReference type="NCBI Taxonomy" id="1224302"/>
    <lineage>
        <taxon>Bacteria</taxon>
        <taxon>Pseudomonadati</taxon>
        <taxon>Pseudomonadota</taxon>
        <taxon>Betaproteobacteria</taxon>
        <taxon>Burkholderiales</taxon>
        <taxon>Oxalobacteraceae</taxon>
        <taxon>Undibacterium</taxon>
    </lineage>
</organism>
<dbReference type="Proteomes" id="UP000637423">
    <property type="component" value="Unassembled WGS sequence"/>
</dbReference>
<feature type="compositionally biased region" description="Basic and acidic residues" evidence="1">
    <location>
        <begin position="20"/>
        <end position="36"/>
    </location>
</feature>
<gene>
    <name evidence="2" type="ORF">GCM10011396_06350</name>
</gene>
<evidence type="ECO:0000313" key="2">
    <source>
        <dbReference type="EMBL" id="GGC62214.1"/>
    </source>
</evidence>
<protein>
    <submittedName>
        <fullName evidence="2">Uncharacterized protein</fullName>
    </submittedName>
</protein>
<dbReference type="EMBL" id="BMED01000001">
    <property type="protein sequence ID" value="GGC62214.1"/>
    <property type="molecule type" value="Genomic_DNA"/>
</dbReference>
<sequence>MNTVSSEDALGESIKPALEVADHHHERKSDLPDQKKNAAGRKKDKSHQDSGLSRRSMYED</sequence>
<evidence type="ECO:0000256" key="1">
    <source>
        <dbReference type="SAM" id="MobiDB-lite"/>
    </source>
</evidence>
<feature type="region of interest" description="Disordered" evidence="1">
    <location>
        <begin position="1"/>
        <end position="60"/>
    </location>
</feature>
<dbReference type="RefSeq" id="WP_188564519.1">
    <property type="nucleotide sequence ID" value="NZ_BMED01000001.1"/>
</dbReference>
<evidence type="ECO:0000313" key="3">
    <source>
        <dbReference type="Proteomes" id="UP000637423"/>
    </source>
</evidence>
<reference evidence="2" key="2">
    <citation type="submission" date="2020-09" db="EMBL/GenBank/DDBJ databases">
        <authorList>
            <person name="Sun Q."/>
            <person name="Zhou Y."/>
        </authorList>
    </citation>
    <scope>NUCLEOTIDE SEQUENCE</scope>
    <source>
        <strain evidence="2">CGMCC 1.10998</strain>
    </source>
</reference>
<comment type="caution">
    <text evidence="2">The sequence shown here is derived from an EMBL/GenBank/DDBJ whole genome shotgun (WGS) entry which is preliminary data.</text>
</comment>
<proteinExistence type="predicted"/>
<name>A0A916U8S1_9BURK</name>
<accession>A0A916U8S1</accession>
<reference evidence="2" key="1">
    <citation type="journal article" date="2014" name="Int. J. Syst. Evol. Microbiol.">
        <title>Complete genome sequence of Corynebacterium casei LMG S-19264T (=DSM 44701T), isolated from a smear-ripened cheese.</title>
        <authorList>
            <consortium name="US DOE Joint Genome Institute (JGI-PGF)"/>
            <person name="Walter F."/>
            <person name="Albersmeier A."/>
            <person name="Kalinowski J."/>
            <person name="Ruckert C."/>
        </authorList>
    </citation>
    <scope>NUCLEOTIDE SEQUENCE</scope>
    <source>
        <strain evidence="2">CGMCC 1.10998</strain>
    </source>
</reference>
<keyword evidence="3" id="KW-1185">Reference proteome</keyword>
<dbReference type="AlphaFoldDB" id="A0A916U8S1"/>